<evidence type="ECO:0000313" key="2">
    <source>
        <dbReference type="Proteomes" id="UP000178449"/>
    </source>
</evidence>
<evidence type="ECO:0000313" key="1">
    <source>
        <dbReference type="EMBL" id="OGG94681.1"/>
    </source>
</evidence>
<dbReference type="InterPro" id="IPR029470">
    <property type="entry name" value="PDDEXK_4"/>
</dbReference>
<protein>
    <recommendedName>
        <fullName evidence="3">PD-(D/E)XK nuclease superfamily protein</fullName>
    </recommendedName>
</protein>
<dbReference type="EMBL" id="MFNE01000035">
    <property type="protein sequence ID" value="OGG94681.1"/>
    <property type="molecule type" value="Genomic_DNA"/>
</dbReference>
<sequence length="454" mass="52843">MSNKQDMDDAQVFLTQAQTIIKKHNALDDESGKKFNIFKILRRHRDENIGHSEFIKTLLNPKGPHGQKNVFLELFLRKLSEKLSGNLPERIIPEEFIIDDNWLVRREFPTDKKRRIDLWLEHPKYIIAIEVKIEAEDQANQLADYFDFTSKKSNGEKDFLLVYWTKYGNPASDESLARKATAPKLLDTDYVCLSHKHFTVEWIDSCVQAITNSKLSHIRETLEQYKVNLLSITGSPMTKERQQELTNLLLKGNNLATYAELTNSFEDALGNLLHDFFKSLLNYYGEKNNFTEKVRSPSNRSLSLTNSSQCINHIKKRTDPKNQGFGVFIRIGSLPNQSIDVLYHMEIATRRIRQGYCFWDGKKVDHQGSQKIPNFNAENWTSDKEEFKWYPKDPEFDKFAISPSDQNLREIRFLKRICDFSKQFQDDPGIEAIEFFAAIDRDIALIKEALFLQA</sequence>
<proteinExistence type="predicted"/>
<accession>A0A1F6G996</accession>
<gene>
    <name evidence="1" type="ORF">A2527_05635</name>
</gene>
<evidence type="ECO:0008006" key="3">
    <source>
        <dbReference type="Google" id="ProtNLM"/>
    </source>
</evidence>
<dbReference type="Pfam" id="PF14281">
    <property type="entry name" value="PDDEXK_4"/>
    <property type="match status" value="1"/>
</dbReference>
<dbReference type="AlphaFoldDB" id="A0A1F6G996"/>
<reference evidence="1 2" key="1">
    <citation type="journal article" date="2016" name="Nat. Commun.">
        <title>Thousands of microbial genomes shed light on interconnected biogeochemical processes in an aquifer system.</title>
        <authorList>
            <person name="Anantharaman K."/>
            <person name="Brown C.T."/>
            <person name="Hug L.A."/>
            <person name="Sharon I."/>
            <person name="Castelle C.J."/>
            <person name="Probst A.J."/>
            <person name="Thomas B.C."/>
            <person name="Singh A."/>
            <person name="Wilkins M.J."/>
            <person name="Karaoz U."/>
            <person name="Brodie E.L."/>
            <person name="Williams K.H."/>
            <person name="Hubbard S.S."/>
            <person name="Banfield J.F."/>
        </authorList>
    </citation>
    <scope>NUCLEOTIDE SEQUENCE [LARGE SCALE GENOMIC DNA]</scope>
</reference>
<dbReference type="Proteomes" id="UP000178449">
    <property type="component" value="Unassembled WGS sequence"/>
</dbReference>
<organism evidence="1 2">
    <name type="scientific">Candidatus Lambdaproteobacteria bacterium RIFOXYD2_FULL_50_16</name>
    <dbReference type="NCBI Taxonomy" id="1817772"/>
    <lineage>
        <taxon>Bacteria</taxon>
        <taxon>Pseudomonadati</taxon>
        <taxon>Pseudomonadota</taxon>
        <taxon>Candidatus Lambdaproteobacteria</taxon>
    </lineage>
</organism>
<comment type="caution">
    <text evidence="1">The sequence shown here is derived from an EMBL/GenBank/DDBJ whole genome shotgun (WGS) entry which is preliminary data.</text>
</comment>
<name>A0A1F6G996_9PROT</name>